<comment type="caution">
    <text evidence="4">The sequence shown here is derived from an EMBL/GenBank/DDBJ whole genome shotgun (WGS) entry which is preliminary data.</text>
</comment>
<proteinExistence type="predicted"/>
<dbReference type="Gene3D" id="3.40.50.720">
    <property type="entry name" value="NAD(P)-binding Rossmann-like Domain"/>
    <property type="match status" value="1"/>
</dbReference>
<dbReference type="Pfam" id="PF16884">
    <property type="entry name" value="ADH_N_2"/>
    <property type="match status" value="1"/>
</dbReference>
<dbReference type="PANTHER" id="PTHR43205">
    <property type="entry name" value="PROSTAGLANDIN REDUCTASE"/>
    <property type="match status" value="1"/>
</dbReference>
<evidence type="ECO:0000259" key="3">
    <source>
        <dbReference type="Pfam" id="PF16884"/>
    </source>
</evidence>
<dbReference type="GO" id="GO:0032440">
    <property type="term" value="F:2-alkenal reductase [NAD(P)H] activity"/>
    <property type="evidence" value="ECO:0007669"/>
    <property type="project" value="TreeGrafter"/>
</dbReference>
<name>A0A2H5QT67_CITUN</name>
<dbReference type="Proteomes" id="UP000236630">
    <property type="component" value="Unassembled WGS sequence"/>
</dbReference>
<evidence type="ECO:0000313" key="5">
    <source>
        <dbReference type="Proteomes" id="UP000236630"/>
    </source>
</evidence>
<accession>A0A2H5QT67</accession>
<dbReference type="SUPFAM" id="SSF50129">
    <property type="entry name" value="GroES-like"/>
    <property type="match status" value="1"/>
</dbReference>
<dbReference type="Pfam" id="PF00107">
    <property type="entry name" value="ADH_zinc_N"/>
    <property type="match status" value="1"/>
</dbReference>
<evidence type="ECO:0000256" key="1">
    <source>
        <dbReference type="ARBA" id="ARBA00023002"/>
    </source>
</evidence>
<gene>
    <name evidence="4" type="ORF">CUMW_259490</name>
</gene>
<dbReference type="InterPro" id="IPR045010">
    <property type="entry name" value="MDR_fam"/>
</dbReference>
<protein>
    <recommendedName>
        <fullName evidence="6">Enoyl reductase (ER) domain-containing protein</fullName>
    </recommendedName>
</protein>
<dbReference type="SUPFAM" id="SSF51735">
    <property type="entry name" value="NAD(P)-binding Rossmann-fold domains"/>
    <property type="match status" value="1"/>
</dbReference>
<dbReference type="AlphaFoldDB" id="A0A2H5QT67"/>
<sequence length="304" mass="33845">MEFKYRANWIILTINFMWCRRYSETVSGFPKESDMYLTSATVSLKVAEGSNTVPVKNLYLSCDPYLRILMTKHEDNGVFTSLTPGSPIEGFGVARVVDSGHPEFKKGDLVWGTTGWEEYSVIKNPEGLFKIHQTELPLSYYSGILGMPGMIAWAGFYEICAPKKGEYVFVSAASGAVGQLVGQFAKLMGCYVVGSAGSKEKIERLKNKFAFDDAFNYKEEQDLVTALKRGQNARCSASKHETPRENCSMWNDLTYSKFLDVVLPLIREGKIVYVEDIVEGLENAPAALLGLFSGRNVGKQVIML</sequence>
<feature type="domain" description="Oxidoreductase N-terminal" evidence="3">
    <location>
        <begin position="24"/>
        <end position="130"/>
    </location>
</feature>
<evidence type="ECO:0000259" key="2">
    <source>
        <dbReference type="Pfam" id="PF00107"/>
    </source>
</evidence>
<evidence type="ECO:0000313" key="4">
    <source>
        <dbReference type="EMBL" id="GAY67812.1"/>
    </source>
</evidence>
<reference evidence="4 5" key="1">
    <citation type="journal article" date="2017" name="Front. Genet.">
        <title>Draft sequencing of the heterozygous diploid genome of Satsuma (Citrus unshiu Marc.) using a hybrid assembly approach.</title>
        <authorList>
            <person name="Shimizu T."/>
            <person name="Tanizawa Y."/>
            <person name="Mochizuki T."/>
            <person name="Nagasaki H."/>
            <person name="Yoshioka T."/>
            <person name="Toyoda A."/>
            <person name="Fujiyama A."/>
            <person name="Kaminuma E."/>
            <person name="Nakamura Y."/>
        </authorList>
    </citation>
    <scope>NUCLEOTIDE SEQUENCE [LARGE SCALE GENOMIC DNA]</scope>
    <source>
        <strain evidence="5">cv. Miyagawa wase</strain>
    </source>
</reference>
<dbReference type="InterPro" id="IPR036291">
    <property type="entry name" value="NAD(P)-bd_dom_sf"/>
</dbReference>
<dbReference type="Gene3D" id="3.90.180.10">
    <property type="entry name" value="Medium-chain alcohol dehydrogenases, catalytic domain"/>
    <property type="match status" value="2"/>
</dbReference>
<feature type="domain" description="Alcohol dehydrogenase-like C-terminal" evidence="2">
    <location>
        <begin position="176"/>
        <end position="229"/>
    </location>
</feature>
<dbReference type="PANTHER" id="PTHR43205:SF67">
    <property type="entry name" value="ENOYL REDUCTASE (ER) DOMAIN-CONTAINING PROTEIN"/>
    <property type="match status" value="1"/>
</dbReference>
<evidence type="ECO:0008006" key="6">
    <source>
        <dbReference type="Google" id="ProtNLM"/>
    </source>
</evidence>
<organism evidence="4 5">
    <name type="scientific">Citrus unshiu</name>
    <name type="common">Satsuma mandarin</name>
    <name type="synonym">Citrus nobilis var. unshiu</name>
    <dbReference type="NCBI Taxonomy" id="55188"/>
    <lineage>
        <taxon>Eukaryota</taxon>
        <taxon>Viridiplantae</taxon>
        <taxon>Streptophyta</taxon>
        <taxon>Embryophyta</taxon>
        <taxon>Tracheophyta</taxon>
        <taxon>Spermatophyta</taxon>
        <taxon>Magnoliopsida</taxon>
        <taxon>eudicotyledons</taxon>
        <taxon>Gunneridae</taxon>
        <taxon>Pentapetalae</taxon>
        <taxon>rosids</taxon>
        <taxon>malvids</taxon>
        <taxon>Sapindales</taxon>
        <taxon>Rutaceae</taxon>
        <taxon>Aurantioideae</taxon>
        <taxon>Citrus</taxon>
    </lineage>
</organism>
<dbReference type="InterPro" id="IPR041694">
    <property type="entry name" value="ADH_N_2"/>
</dbReference>
<dbReference type="InterPro" id="IPR013149">
    <property type="entry name" value="ADH-like_C"/>
</dbReference>
<dbReference type="InterPro" id="IPR011032">
    <property type="entry name" value="GroES-like_sf"/>
</dbReference>
<keyword evidence="1" id="KW-0560">Oxidoreductase</keyword>
<keyword evidence="5" id="KW-1185">Reference proteome</keyword>
<dbReference type="EMBL" id="BDQV01000762">
    <property type="protein sequence ID" value="GAY67812.1"/>
    <property type="molecule type" value="Genomic_DNA"/>
</dbReference>